<name>A0A0E9PTI6_ANGAN</name>
<reference evidence="1" key="1">
    <citation type="submission" date="2014-11" db="EMBL/GenBank/DDBJ databases">
        <authorList>
            <person name="Amaro Gonzalez C."/>
        </authorList>
    </citation>
    <scope>NUCLEOTIDE SEQUENCE</scope>
</reference>
<organism evidence="1">
    <name type="scientific">Anguilla anguilla</name>
    <name type="common">European freshwater eel</name>
    <name type="synonym">Muraena anguilla</name>
    <dbReference type="NCBI Taxonomy" id="7936"/>
    <lineage>
        <taxon>Eukaryota</taxon>
        <taxon>Metazoa</taxon>
        <taxon>Chordata</taxon>
        <taxon>Craniata</taxon>
        <taxon>Vertebrata</taxon>
        <taxon>Euteleostomi</taxon>
        <taxon>Actinopterygii</taxon>
        <taxon>Neopterygii</taxon>
        <taxon>Teleostei</taxon>
        <taxon>Anguilliformes</taxon>
        <taxon>Anguillidae</taxon>
        <taxon>Anguilla</taxon>
    </lineage>
</organism>
<proteinExistence type="predicted"/>
<reference evidence="1" key="2">
    <citation type="journal article" date="2015" name="Fish Shellfish Immunol.">
        <title>Early steps in the European eel (Anguilla anguilla)-Vibrio vulnificus interaction in the gills: Role of the RtxA13 toxin.</title>
        <authorList>
            <person name="Callol A."/>
            <person name="Pajuelo D."/>
            <person name="Ebbesson L."/>
            <person name="Teles M."/>
            <person name="MacKenzie S."/>
            <person name="Amaro C."/>
        </authorList>
    </citation>
    <scope>NUCLEOTIDE SEQUENCE</scope>
</reference>
<protein>
    <submittedName>
        <fullName evidence="1">Uncharacterized protein</fullName>
    </submittedName>
</protein>
<dbReference type="EMBL" id="GBXM01100636">
    <property type="protein sequence ID" value="JAH07941.1"/>
    <property type="molecule type" value="Transcribed_RNA"/>
</dbReference>
<evidence type="ECO:0000313" key="1">
    <source>
        <dbReference type="EMBL" id="JAH07941.1"/>
    </source>
</evidence>
<accession>A0A0E9PTI6</accession>
<dbReference type="AlphaFoldDB" id="A0A0E9PTI6"/>
<sequence length="52" mass="5530">MTCMRCKAIAEKQMPEAPGEGCTGRAVISSASALMALARGYIWSVHPCPPSY</sequence>